<keyword evidence="3" id="KW-1185">Reference proteome</keyword>
<feature type="transmembrane region" description="Helical" evidence="1">
    <location>
        <begin position="177"/>
        <end position="199"/>
    </location>
</feature>
<feature type="transmembrane region" description="Helical" evidence="1">
    <location>
        <begin position="91"/>
        <end position="114"/>
    </location>
</feature>
<evidence type="ECO:0000256" key="1">
    <source>
        <dbReference type="SAM" id="Phobius"/>
    </source>
</evidence>
<reference evidence="2 3" key="1">
    <citation type="submission" date="2019-10" db="EMBL/GenBank/DDBJ databases">
        <title>Georgenia wutianyii sp. nov. and Georgenia yuyongxinii sp. nov. isolated from plateau pika (Ochotona curzoniae) in the Qinghai-Tibet plateau of China.</title>
        <authorList>
            <person name="Tian Z."/>
        </authorList>
    </citation>
    <scope>NUCLEOTIDE SEQUENCE [LARGE SCALE GENOMIC DNA]</scope>
    <source>
        <strain evidence="2 3">DSM 21501</strain>
    </source>
</reference>
<evidence type="ECO:0000313" key="2">
    <source>
        <dbReference type="EMBL" id="KAE8765729.1"/>
    </source>
</evidence>
<keyword evidence="1" id="KW-0812">Transmembrane</keyword>
<dbReference type="EMBL" id="WHJE01000005">
    <property type="protein sequence ID" value="KAE8765729.1"/>
    <property type="molecule type" value="Genomic_DNA"/>
</dbReference>
<dbReference type="AlphaFoldDB" id="A0A7J5UTW8"/>
<proteinExistence type="predicted"/>
<sequence>MPRAETSLSGALGTLRWRRHVTKGATAPLTAHTTDVRETADGARRAQGLLWVVLTVAWVCLVVAQTWVMQDLSRAAQACLPLTAEPATGGAAIRAAVIVPVTIGLAGAAGAMVAHGDPVWFHARATSWLLIAVGVVAAVVALGVVLTGVLWGVRTDLLVVDEVVYIPGSPGSGEKAAMAFLAAAALVPSVAALLAVTNIRRHRTSRWTVGCVRGAAAALAGYIVTAFPIALAAASRCGAL</sequence>
<dbReference type="Proteomes" id="UP000451860">
    <property type="component" value="Unassembled WGS sequence"/>
</dbReference>
<feature type="transmembrane region" description="Helical" evidence="1">
    <location>
        <begin position="49"/>
        <end position="68"/>
    </location>
</feature>
<comment type="caution">
    <text evidence="2">The sequence shown here is derived from an EMBL/GenBank/DDBJ whole genome shotgun (WGS) entry which is preliminary data.</text>
</comment>
<dbReference type="RefSeq" id="WP_152200177.1">
    <property type="nucleotide sequence ID" value="NZ_VUKF01000003.1"/>
</dbReference>
<protein>
    <submittedName>
        <fullName evidence="2">Uncharacterized protein</fullName>
    </submittedName>
</protein>
<accession>A0A7J5UTW8</accession>
<gene>
    <name evidence="2" type="ORF">GB883_02120</name>
</gene>
<keyword evidence="1" id="KW-0472">Membrane</keyword>
<feature type="transmembrane region" description="Helical" evidence="1">
    <location>
        <begin position="211"/>
        <end position="234"/>
    </location>
</feature>
<name>A0A7J5UTW8_9MICO</name>
<evidence type="ECO:0000313" key="3">
    <source>
        <dbReference type="Proteomes" id="UP000451860"/>
    </source>
</evidence>
<feature type="transmembrane region" description="Helical" evidence="1">
    <location>
        <begin position="126"/>
        <end position="151"/>
    </location>
</feature>
<keyword evidence="1" id="KW-1133">Transmembrane helix</keyword>
<organism evidence="2 3">
    <name type="scientific">Georgenia thermotolerans</name>
    <dbReference type="NCBI Taxonomy" id="527326"/>
    <lineage>
        <taxon>Bacteria</taxon>
        <taxon>Bacillati</taxon>
        <taxon>Actinomycetota</taxon>
        <taxon>Actinomycetes</taxon>
        <taxon>Micrococcales</taxon>
        <taxon>Bogoriellaceae</taxon>
        <taxon>Georgenia</taxon>
    </lineage>
</organism>